<dbReference type="GO" id="GO:0006355">
    <property type="term" value="P:regulation of DNA-templated transcription"/>
    <property type="evidence" value="ECO:0007669"/>
    <property type="project" value="InterPro"/>
</dbReference>
<dbReference type="PRINTS" id="PR00038">
    <property type="entry name" value="HTHLUXR"/>
</dbReference>
<keyword evidence="2" id="KW-0067">ATP-binding</keyword>
<organism evidence="4 5">
    <name type="scientific">Wenjunlia tyrosinilytica</name>
    <dbReference type="NCBI Taxonomy" id="1544741"/>
    <lineage>
        <taxon>Bacteria</taxon>
        <taxon>Bacillati</taxon>
        <taxon>Actinomycetota</taxon>
        <taxon>Actinomycetes</taxon>
        <taxon>Kitasatosporales</taxon>
        <taxon>Streptomycetaceae</taxon>
        <taxon>Wenjunlia</taxon>
    </lineage>
</organism>
<dbReference type="Gene3D" id="3.40.50.300">
    <property type="entry name" value="P-loop containing nucleotide triphosphate hydrolases"/>
    <property type="match status" value="1"/>
</dbReference>
<proteinExistence type="predicted"/>
<comment type="caution">
    <text evidence="4">The sequence shown here is derived from an EMBL/GenBank/DDBJ whole genome shotgun (WGS) entry which is preliminary data.</text>
</comment>
<evidence type="ECO:0000313" key="5">
    <source>
        <dbReference type="Proteomes" id="UP000641932"/>
    </source>
</evidence>
<evidence type="ECO:0000313" key="4">
    <source>
        <dbReference type="EMBL" id="GGO95787.1"/>
    </source>
</evidence>
<keyword evidence="5" id="KW-1185">Reference proteome</keyword>
<dbReference type="GO" id="GO:0003677">
    <property type="term" value="F:DNA binding"/>
    <property type="evidence" value="ECO:0007669"/>
    <property type="project" value="InterPro"/>
</dbReference>
<dbReference type="InterPro" id="IPR011990">
    <property type="entry name" value="TPR-like_helical_dom_sf"/>
</dbReference>
<dbReference type="CDD" id="cd06170">
    <property type="entry name" value="LuxR_C_like"/>
    <property type="match status" value="1"/>
</dbReference>
<dbReference type="Proteomes" id="UP000641932">
    <property type="component" value="Unassembled WGS sequence"/>
</dbReference>
<dbReference type="GO" id="GO:0004016">
    <property type="term" value="F:adenylate cyclase activity"/>
    <property type="evidence" value="ECO:0007669"/>
    <property type="project" value="TreeGrafter"/>
</dbReference>
<protein>
    <recommendedName>
        <fullName evidence="3">HTH luxR-type domain-containing protein</fullName>
    </recommendedName>
</protein>
<dbReference type="AlphaFoldDB" id="A0A917ZV70"/>
<dbReference type="Pfam" id="PF13191">
    <property type="entry name" value="AAA_16"/>
    <property type="match status" value="1"/>
</dbReference>
<reference evidence="4" key="2">
    <citation type="submission" date="2020-09" db="EMBL/GenBank/DDBJ databases">
        <authorList>
            <person name="Sun Q."/>
            <person name="Zhou Y."/>
        </authorList>
    </citation>
    <scope>NUCLEOTIDE SEQUENCE</scope>
    <source>
        <strain evidence="4">CGMCC 4.7201</strain>
    </source>
</reference>
<dbReference type="InterPro" id="IPR016032">
    <property type="entry name" value="Sig_transdc_resp-reg_C-effctor"/>
</dbReference>
<dbReference type="PANTHER" id="PTHR16305:SF35">
    <property type="entry name" value="TRANSCRIPTIONAL ACTIVATOR DOMAIN"/>
    <property type="match status" value="1"/>
</dbReference>
<dbReference type="Gene3D" id="1.10.10.10">
    <property type="entry name" value="Winged helix-like DNA-binding domain superfamily/Winged helix DNA-binding domain"/>
    <property type="match status" value="1"/>
</dbReference>
<dbReference type="InterPro" id="IPR000792">
    <property type="entry name" value="Tscrpt_reg_LuxR_C"/>
</dbReference>
<evidence type="ECO:0000259" key="3">
    <source>
        <dbReference type="PROSITE" id="PS50043"/>
    </source>
</evidence>
<keyword evidence="1" id="KW-0547">Nucleotide-binding</keyword>
<dbReference type="SUPFAM" id="SSF48452">
    <property type="entry name" value="TPR-like"/>
    <property type="match status" value="2"/>
</dbReference>
<sequence>MLCDWAVRVLIGRERELAALAELVGSPATTPGISMLIRADGGVGKSSVLRAFLNESRKNGDIVLSAVADSLESRLEFGIVRRLFERVMDDAAQDEDGDTARAEQVRRAVSLLSESAPAAGSAAAAPDAAPDPAILNSLYWLTAALASRGSRVVVAIDDLQWADASSLLWLRYLMRRLDDLPVTVVATLGRGHSFGDERGIGSVLPLFRRQLTLAALGDRDVGLLVENVLGQSADEPFVDACLTATGGNPYLLHALLRSVRTAQLKPDADTAAQITKYVPQDVGRTVHAVICGAGADAVATAQAAAVLAGAATVDLIAWVTGLAEPAVEDGVHALERVGLMKRSGQDLDFICPVVSVAVSNDVLPSRRQALHARAARYLLDQGAPWDVVTPHLLLCPLGQAWLPDALRRAADEALTKGDPDRAVSCLQRALRENLQEDVRASVLACLGEAELARCVPTAVRNLQRGLELSRETGERTAAARNLAGALFALDRYPDGVEVLRRTREDIRAADPANALRLEIDLIYASLSLSTEAASVIPRLMELDMSAAEGTHVERPLAALLAVRAAMAGQSSDEVASFAQRALVDGVIPEDDESFVYTGALLALGTTGRVDLARTYADAAVETAKERGSAFMLAHTSGTRAAIHCRSGNVVKCQSDAEASLGALREINVGPRSSHSVGPTATLMDSLIKQGKPEAAEQLLVECGLAGELSGHWINDYTLLVRGRLRVAQGRLREALADFLRSGERACGRSMPGPGVLPWRSEAALAHAALGETERALALVEEELELARKWGVPEIIGVALRALGVITGGPEGLNLLQQAVRLLEPTAARYVHAQALADCGALERRVGRSSEARSRLQQAVSIAHECGAEVVADRALEELRAGGGRPRTRTFHGADALTPTERRVAGLAVQGMTNREIAEHLFVGLRTVEVHLTKVYGKLGISGRPGLAEALSEALPG</sequence>
<dbReference type="SUPFAM" id="SSF52540">
    <property type="entry name" value="P-loop containing nucleoside triphosphate hydrolases"/>
    <property type="match status" value="1"/>
</dbReference>
<dbReference type="Gene3D" id="1.25.40.10">
    <property type="entry name" value="Tetratricopeptide repeat domain"/>
    <property type="match status" value="2"/>
</dbReference>
<dbReference type="SUPFAM" id="SSF46894">
    <property type="entry name" value="C-terminal effector domain of the bipartite response regulators"/>
    <property type="match status" value="1"/>
</dbReference>
<dbReference type="GO" id="GO:0005524">
    <property type="term" value="F:ATP binding"/>
    <property type="evidence" value="ECO:0007669"/>
    <property type="project" value="UniProtKB-KW"/>
</dbReference>
<dbReference type="PROSITE" id="PS50043">
    <property type="entry name" value="HTH_LUXR_2"/>
    <property type="match status" value="1"/>
</dbReference>
<dbReference type="EMBL" id="BMMS01000026">
    <property type="protein sequence ID" value="GGO95787.1"/>
    <property type="molecule type" value="Genomic_DNA"/>
</dbReference>
<gene>
    <name evidence="4" type="ORF">GCM10012280_53790</name>
</gene>
<dbReference type="Pfam" id="PF00196">
    <property type="entry name" value="GerE"/>
    <property type="match status" value="1"/>
</dbReference>
<reference evidence="4" key="1">
    <citation type="journal article" date="2014" name="Int. J. Syst. Evol. Microbiol.">
        <title>Complete genome sequence of Corynebacterium casei LMG S-19264T (=DSM 44701T), isolated from a smear-ripened cheese.</title>
        <authorList>
            <consortium name="US DOE Joint Genome Institute (JGI-PGF)"/>
            <person name="Walter F."/>
            <person name="Albersmeier A."/>
            <person name="Kalinowski J."/>
            <person name="Ruckert C."/>
        </authorList>
    </citation>
    <scope>NUCLEOTIDE SEQUENCE</scope>
    <source>
        <strain evidence="4">CGMCC 4.7201</strain>
    </source>
</reference>
<accession>A0A917ZV70</accession>
<dbReference type="GO" id="GO:0005737">
    <property type="term" value="C:cytoplasm"/>
    <property type="evidence" value="ECO:0007669"/>
    <property type="project" value="TreeGrafter"/>
</dbReference>
<dbReference type="InterPro" id="IPR027417">
    <property type="entry name" value="P-loop_NTPase"/>
</dbReference>
<evidence type="ECO:0000256" key="1">
    <source>
        <dbReference type="ARBA" id="ARBA00022741"/>
    </source>
</evidence>
<dbReference type="InterPro" id="IPR036388">
    <property type="entry name" value="WH-like_DNA-bd_sf"/>
</dbReference>
<dbReference type="InterPro" id="IPR041664">
    <property type="entry name" value="AAA_16"/>
</dbReference>
<feature type="domain" description="HTH luxR-type" evidence="3">
    <location>
        <begin position="889"/>
        <end position="954"/>
    </location>
</feature>
<name>A0A917ZV70_9ACTN</name>
<dbReference type="SMART" id="SM00421">
    <property type="entry name" value="HTH_LUXR"/>
    <property type="match status" value="1"/>
</dbReference>
<dbReference type="PANTHER" id="PTHR16305">
    <property type="entry name" value="TESTICULAR SOLUBLE ADENYLYL CYCLASE"/>
    <property type="match status" value="1"/>
</dbReference>
<evidence type="ECO:0000256" key="2">
    <source>
        <dbReference type="ARBA" id="ARBA00022840"/>
    </source>
</evidence>